<dbReference type="OrthoDB" id="9810913at2"/>
<keyword evidence="3" id="KW-0808">Transferase</keyword>
<evidence type="ECO:0000256" key="4">
    <source>
        <dbReference type="ARBA" id="ARBA00022898"/>
    </source>
</evidence>
<comment type="similarity">
    <text evidence="5 8">Belongs to the DegT/DnrJ/EryC1 family.</text>
</comment>
<dbReference type="Gene3D" id="3.90.1150.10">
    <property type="entry name" value="Aspartate Aminotransferase, domain 1"/>
    <property type="match status" value="1"/>
</dbReference>
<protein>
    <submittedName>
        <fullName evidence="9">Perosamine synthetase</fullName>
    </submittedName>
</protein>
<gene>
    <name evidence="9" type="ORF">SAMN02745133_02422</name>
</gene>
<evidence type="ECO:0000313" key="9">
    <source>
        <dbReference type="EMBL" id="SHF35133.1"/>
    </source>
</evidence>
<dbReference type="InterPro" id="IPR015421">
    <property type="entry name" value="PyrdxlP-dep_Trfase_major"/>
</dbReference>
<dbReference type="RefSeq" id="WP_073239643.1">
    <property type="nucleotide sequence ID" value="NZ_FQUY01000019.1"/>
</dbReference>
<dbReference type="EMBL" id="FQUY01000019">
    <property type="protein sequence ID" value="SHF35133.1"/>
    <property type="molecule type" value="Genomic_DNA"/>
</dbReference>
<dbReference type="InterPro" id="IPR015422">
    <property type="entry name" value="PyrdxlP-dep_Trfase_small"/>
</dbReference>
<dbReference type="AlphaFoldDB" id="A0A1M5AY53"/>
<sequence>MDSNSLVEQIINAIKSVLPAAEQIALHEPCFVGNEWAYVKDCLDSGWVSSVGGYVTRFEQMLAEYTGAGYAVVTVNGTAALHICLQLAGVQPGDEVLMPALTFVATANAVCYCGAQPHFVDNAPDTLGVDPVKLGDYLQEIAQLKDSCCYNRLTGRRIAVLLPVHTFGHPVDLDPLQELCQHYHLVLVEDAAEALGSLYKGRHVGTFGLLSALSFNGNKIITTGGGGAILTNDPELARLAKHLTTTAKLPHAWKFYHDRLGYNYRLPNINAALGCAQLEKLPEFLAKKRALAEKYQAALAGVPGVSFFTEPPFARSNYWLNALLLDEEWASLRDTLLAETHRLGIQTRPVWRLMPELPMYEGCPQRQLIVAKSLQRRIINLPSSSHL</sequence>
<reference evidence="10" key="1">
    <citation type="submission" date="2016-11" db="EMBL/GenBank/DDBJ databases">
        <authorList>
            <person name="Varghese N."/>
            <person name="Submissions S."/>
        </authorList>
    </citation>
    <scope>NUCLEOTIDE SEQUENCE [LARGE SCALE GENOMIC DNA]</scope>
    <source>
        <strain evidence="10">DSM 12395</strain>
    </source>
</reference>
<dbReference type="STRING" id="1121429.SAMN02745133_02422"/>
<keyword evidence="10" id="KW-1185">Reference proteome</keyword>
<dbReference type="GO" id="GO:0030170">
    <property type="term" value="F:pyridoxal phosphate binding"/>
    <property type="evidence" value="ECO:0007669"/>
    <property type="project" value="TreeGrafter"/>
</dbReference>
<accession>A0A1M5AY53</accession>
<dbReference type="Proteomes" id="UP000184148">
    <property type="component" value="Unassembled WGS sequence"/>
</dbReference>
<dbReference type="InterPro" id="IPR015424">
    <property type="entry name" value="PyrdxlP-dep_Trfase"/>
</dbReference>
<evidence type="ECO:0000313" key="10">
    <source>
        <dbReference type="Proteomes" id="UP000184148"/>
    </source>
</evidence>
<dbReference type="PIRSF" id="PIRSF000390">
    <property type="entry name" value="PLP_StrS"/>
    <property type="match status" value="1"/>
</dbReference>
<organism evidence="9 10">
    <name type="scientific">Desulforamulus putei DSM 12395</name>
    <dbReference type="NCBI Taxonomy" id="1121429"/>
    <lineage>
        <taxon>Bacteria</taxon>
        <taxon>Bacillati</taxon>
        <taxon>Bacillota</taxon>
        <taxon>Clostridia</taxon>
        <taxon>Eubacteriales</taxon>
        <taxon>Peptococcaceae</taxon>
        <taxon>Desulforamulus</taxon>
    </lineage>
</organism>
<name>A0A1M5AY53_9FIRM</name>
<dbReference type="GO" id="GO:0000271">
    <property type="term" value="P:polysaccharide biosynthetic process"/>
    <property type="evidence" value="ECO:0007669"/>
    <property type="project" value="TreeGrafter"/>
</dbReference>
<feature type="modified residue" description="N6-(pyridoxal phosphate)lysine" evidence="7">
    <location>
        <position position="219"/>
    </location>
</feature>
<dbReference type="SUPFAM" id="SSF53383">
    <property type="entry name" value="PLP-dependent transferases"/>
    <property type="match status" value="1"/>
</dbReference>
<evidence type="ECO:0000256" key="7">
    <source>
        <dbReference type="PIRSR" id="PIRSR000390-2"/>
    </source>
</evidence>
<keyword evidence="4 7" id="KW-0663">Pyridoxal phosphate</keyword>
<dbReference type="CDD" id="cd00616">
    <property type="entry name" value="AHBA_syn"/>
    <property type="match status" value="1"/>
</dbReference>
<comment type="cofactor">
    <cofactor evidence="1">
        <name>pyridoxal 5'-phosphate</name>
        <dbReference type="ChEBI" id="CHEBI:597326"/>
    </cofactor>
</comment>
<keyword evidence="2" id="KW-0032">Aminotransferase</keyword>
<evidence type="ECO:0000256" key="3">
    <source>
        <dbReference type="ARBA" id="ARBA00022679"/>
    </source>
</evidence>
<proteinExistence type="inferred from homology"/>
<dbReference type="Pfam" id="PF01041">
    <property type="entry name" value="DegT_DnrJ_EryC1"/>
    <property type="match status" value="1"/>
</dbReference>
<dbReference type="InterPro" id="IPR000653">
    <property type="entry name" value="DegT/StrS_aminotransferase"/>
</dbReference>
<dbReference type="GO" id="GO:0008483">
    <property type="term" value="F:transaminase activity"/>
    <property type="evidence" value="ECO:0007669"/>
    <property type="project" value="UniProtKB-KW"/>
</dbReference>
<dbReference type="NCBIfam" id="TIGR04181">
    <property type="entry name" value="NHT_00031"/>
    <property type="match status" value="1"/>
</dbReference>
<dbReference type="PANTHER" id="PTHR30244">
    <property type="entry name" value="TRANSAMINASE"/>
    <property type="match status" value="1"/>
</dbReference>
<evidence type="ECO:0000256" key="6">
    <source>
        <dbReference type="PIRSR" id="PIRSR000390-1"/>
    </source>
</evidence>
<feature type="active site" description="Proton acceptor" evidence="6">
    <location>
        <position position="219"/>
    </location>
</feature>
<dbReference type="FunFam" id="3.40.640.10:FF:000090">
    <property type="entry name" value="Pyridoxal phosphate-dependent aminotransferase"/>
    <property type="match status" value="1"/>
</dbReference>
<evidence type="ECO:0000256" key="1">
    <source>
        <dbReference type="ARBA" id="ARBA00001933"/>
    </source>
</evidence>
<evidence type="ECO:0000256" key="5">
    <source>
        <dbReference type="ARBA" id="ARBA00037999"/>
    </source>
</evidence>
<evidence type="ECO:0000256" key="2">
    <source>
        <dbReference type="ARBA" id="ARBA00022576"/>
    </source>
</evidence>
<dbReference type="InterPro" id="IPR026385">
    <property type="entry name" value="LegC-like"/>
</dbReference>
<dbReference type="Gene3D" id="3.40.640.10">
    <property type="entry name" value="Type I PLP-dependent aspartate aminotransferase-like (Major domain)"/>
    <property type="match status" value="1"/>
</dbReference>
<evidence type="ECO:0000256" key="8">
    <source>
        <dbReference type="RuleBase" id="RU004508"/>
    </source>
</evidence>
<dbReference type="PANTHER" id="PTHR30244:SF30">
    <property type="entry name" value="BLR5990 PROTEIN"/>
    <property type="match status" value="1"/>
</dbReference>